<evidence type="ECO:0000313" key="7">
    <source>
        <dbReference type="Proteomes" id="UP000217889"/>
    </source>
</evidence>
<dbReference type="KEGG" id="bgg:CFK41_08930"/>
<keyword evidence="7" id="KW-1185">Reference proteome</keyword>
<keyword evidence="1" id="KW-0808">Transferase</keyword>
<dbReference type="GO" id="GO:0005524">
    <property type="term" value="F:ATP binding"/>
    <property type="evidence" value="ECO:0007669"/>
    <property type="project" value="UniProtKB-KW"/>
</dbReference>
<dbReference type="RefSeq" id="WP_096799337.1">
    <property type="nucleotide sequence ID" value="NZ_CP023564.1"/>
</dbReference>
<dbReference type="AlphaFoldDB" id="A0A291GXL1"/>
<dbReference type="OrthoDB" id="3787729at2"/>
<evidence type="ECO:0000256" key="2">
    <source>
        <dbReference type="ARBA" id="ARBA00022741"/>
    </source>
</evidence>
<dbReference type="GO" id="GO:0016301">
    <property type="term" value="F:kinase activity"/>
    <property type="evidence" value="ECO:0007669"/>
    <property type="project" value="UniProtKB-KW"/>
</dbReference>
<organism evidence="6 7">
    <name type="scientific">Brachybacterium ginsengisoli</name>
    <dbReference type="NCBI Taxonomy" id="1331682"/>
    <lineage>
        <taxon>Bacteria</taxon>
        <taxon>Bacillati</taxon>
        <taxon>Actinomycetota</taxon>
        <taxon>Actinomycetes</taxon>
        <taxon>Micrococcales</taxon>
        <taxon>Dermabacteraceae</taxon>
        <taxon>Brachybacterium</taxon>
    </lineage>
</organism>
<proteinExistence type="predicted"/>
<dbReference type="Pfam" id="PF18085">
    <property type="entry name" value="Mak_N_cap"/>
    <property type="match status" value="1"/>
</dbReference>
<feature type="domain" description="Maltokinase N-terminal cap" evidence="5">
    <location>
        <begin position="30"/>
        <end position="99"/>
    </location>
</feature>
<evidence type="ECO:0000256" key="3">
    <source>
        <dbReference type="ARBA" id="ARBA00022777"/>
    </source>
</evidence>
<accession>A0A291GXL1</accession>
<dbReference type="InterPro" id="IPR040999">
    <property type="entry name" value="Mak_N_cap"/>
</dbReference>
<evidence type="ECO:0000313" key="6">
    <source>
        <dbReference type="EMBL" id="ATG54872.1"/>
    </source>
</evidence>
<reference evidence="6 7" key="1">
    <citation type="journal article" date="2014" name="Int. J. Syst. Evol. Microbiol.">
        <title>Brachybacterium ginsengisoli sp. nov., isolated from soil of a ginseng field.</title>
        <authorList>
            <person name="Hoang V.A."/>
            <person name="Kim Y.J."/>
            <person name="Nguyen N.L."/>
            <person name="Yang D.C."/>
        </authorList>
    </citation>
    <scope>NUCLEOTIDE SEQUENCE [LARGE SCALE GENOMIC DNA]</scope>
    <source>
        <strain evidence="6 7">DCY80</strain>
    </source>
</reference>
<keyword evidence="3" id="KW-0418">Kinase</keyword>
<keyword evidence="2" id="KW-0547">Nucleotide-binding</keyword>
<keyword evidence="4" id="KW-0067">ATP-binding</keyword>
<dbReference type="Proteomes" id="UP000217889">
    <property type="component" value="Chromosome"/>
</dbReference>
<sequence length="191" mass="20794">MAIIHRAELSPSKPEILQELLSSRSWGESGELEVIGAYRFDDPEGEVGIECHVVRVGETIYHLPLTYRGTPLEGAEESLVGTMQHSVLGERHIYDGLGDELALDCFRRALEGEQEQAELQIVDAEGAVVEIRPQSVILRREVDVEASEVEDALDSADEDVTFIVARTLGDLDGAVRLVASWDGGEGVVAAL</sequence>
<evidence type="ECO:0000256" key="1">
    <source>
        <dbReference type="ARBA" id="ARBA00022679"/>
    </source>
</evidence>
<name>A0A291GXL1_9MICO</name>
<protein>
    <recommendedName>
        <fullName evidence="5">Maltokinase N-terminal cap domain-containing protein</fullName>
    </recommendedName>
</protein>
<evidence type="ECO:0000256" key="4">
    <source>
        <dbReference type="ARBA" id="ARBA00022840"/>
    </source>
</evidence>
<gene>
    <name evidence="6" type="ORF">CFK41_08930</name>
</gene>
<dbReference type="EMBL" id="CP023564">
    <property type="protein sequence ID" value="ATG54872.1"/>
    <property type="molecule type" value="Genomic_DNA"/>
</dbReference>
<evidence type="ECO:0000259" key="5">
    <source>
        <dbReference type="Pfam" id="PF18085"/>
    </source>
</evidence>